<feature type="region of interest" description="Disordered" evidence="1">
    <location>
        <begin position="13"/>
        <end position="54"/>
    </location>
</feature>
<proteinExistence type="predicted"/>
<dbReference type="GeneID" id="5722741"/>
<dbReference type="OrthoDB" id="522370at2759"/>
<feature type="compositionally biased region" description="Polar residues" evidence="1">
    <location>
        <begin position="34"/>
        <end position="54"/>
    </location>
</feature>
<dbReference type="KEGG" id="cre:CHLRE_17g723900v5"/>
<name>Q39605_CHLRE</name>
<dbReference type="HOGENOM" id="CLU_635175_0_0_1"/>
<feature type="compositionally biased region" description="Low complexity" evidence="1">
    <location>
        <begin position="17"/>
        <end position="33"/>
    </location>
</feature>
<dbReference type="RefSeq" id="XP_001697141.2">
    <property type="nucleotide sequence ID" value="XM_001697089.2"/>
</dbReference>
<sequence>MFIGLCRGRKNLDAVAPTPSTSSKGSPSQASTPAKSASLSETAPLTVGPSSTSPMAAAAEAEHLFDLRAHGSVPGGRCMYIQSGDTSDFDGYLIAAAGHVIQRQTPDFEYVVAVPERRAWRDKDEPDTNKHDPTYSEEVLATSGALLRHLCPDAMLVKGALNQRNIIPWKMMFNEPENYGPLIRDLPAIDPRWSSLEQLAQRILSPELHSLVLDMNGSMGYLDALVNLIGPEGEKVLGAKMKASGLPLVIMAGVQAEVVAQTLPLPGRDPRATKNAIYYPAAVRVLLRLARSHGIPLLFVTNNVCNKLLKFQDAPEVAVKLGLQGLLRKVGDTWFSLPYLKGKCVPFDWVAFAAMLLYGRKPASMALAHQELWVGKDDPSVLVLRDTAMPADDVVANNVANTERWGVVESVVEINIEMMLQLAKHACSHTAV</sequence>
<dbReference type="ExpressionAtlas" id="Q39605">
    <property type="expression patterns" value="baseline"/>
</dbReference>
<reference evidence="2" key="1">
    <citation type="journal article" date="1991" name="J. Cell Sci.">
        <title>Normal Chlamydomonas nuclear gene structure on linkage group XIX.</title>
        <authorList>
            <person name="Schloss J.A."/>
            <person name="Croom H.B."/>
        </authorList>
    </citation>
    <scope>NUCLEOTIDE SEQUENCE</scope>
    <source>
        <strain evidence="2">21gr</strain>
    </source>
</reference>
<dbReference type="EMBL" id="X62135">
    <property type="protein sequence ID" value="CAA44066.1"/>
    <property type="molecule type" value="Genomic_DNA"/>
</dbReference>
<dbReference type="AlphaFoldDB" id="Q39605"/>
<accession>Q39605</accession>
<protein>
    <submittedName>
        <fullName evidence="2">Nuclear gene</fullName>
    </submittedName>
</protein>
<dbReference type="PIR" id="S20108">
    <property type="entry name" value="S20108"/>
</dbReference>
<evidence type="ECO:0000256" key="1">
    <source>
        <dbReference type="SAM" id="MobiDB-lite"/>
    </source>
</evidence>
<evidence type="ECO:0000313" key="2">
    <source>
        <dbReference type="EMBL" id="CAA44066.1"/>
    </source>
</evidence>
<organism evidence="2">
    <name type="scientific">Chlamydomonas reinhardtii</name>
    <name type="common">Chlamydomonas smithii</name>
    <dbReference type="NCBI Taxonomy" id="3055"/>
    <lineage>
        <taxon>Eukaryota</taxon>
        <taxon>Viridiplantae</taxon>
        <taxon>Chlorophyta</taxon>
        <taxon>core chlorophytes</taxon>
        <taxon>Chlorophyceae</taxon>
        <taxon>CS clade</taxon>
        <taxon>Chlamydomonadales</taxon>
        <taxon>Chlamydomonadaceae</taxon>
        <taxon>Chlamydomonas</taxon>
    </lineage>
</organism>